<gene>
    <name evidence="1" type="ORF">PCOR1329_LOCUS24339</name>
</gene>
<evidence type="ECO:0000313" key="2">
    <source>
        <dbReference type="Proteomes" id="UP001189429"/>
    </source>
</evidence>
<feature type="non-terminal residue" evidence="1">
    <location>
        <position position="506"/>
    </location>
</feature>
<name>A0ABN9RWI8_9DINO</name>
<dbReference type="Proteomes" id="UP001189429">
    <property type="component" value="Unassembled WGS sequence"/>
</dbReference>
<comment type="caution">
    <text evidence="1">The sequence shown here is derived from an EMBL/GenBank/DDBJ whole genome shotgun (WGS) entry which is preliminary data.</text>
</comment>
<accession>A0ABN9RWI8</accession>
<keyword evidence="2" id="KW-1185">Reference proteome</keyword>
<sequence>MAAINPAVVLAASLGESLGVPDYAPGLTFGEALQHAENMEASDHPLIKVDKIDTAGQCNIADLPAEFATERGGMIEYFADYVGDFGGDIPWQTLHDLAKTCDYKSMPEPFSLKREPAGQYSTQLFIIKKPDGKHDILKDVSLLSAKTRTDTCMQMCRGTCLIWRYGNQYRIGRLAVQYTLEKLEGFQLRYHTVVAKPGKGPPRKTAERELKAAGYKFIREKGPRSNNANQFMEFADRESARPESPISGWEESRIERALNNYARGRANAKGLTIWALTLRDFDPWFLNEVIRPTLAPTLRGFGVAWLGKTRVGKSAGSKTLAFMMSRVEIEALDQSGEVEKGDLLPTVVTAKHFDFFKGEPVIRIRPAIFDDGELSEQSVCNNAYDKDFETELVSKWAEGTSKDVSSDDFMKLIRPSFCQVKEDEDLLAIGARTHFVLVTDKRVYFRHASDGRGREPWWTYTNPPTSPTFFNERCKEAFGACKQDPTKPVYPAYFEDDVKWSMNYLK</sequence>
<protein>
    <submittedName>
        <fullName evidence="1">Uncharacterized protein</fullName>
    </submittedName>
</protein>
<proteinExistence type="predicted"/>
<reference evidence="1" key="1">
    <citation type="submission" date="2023-10" db="EMBL/GenBank/DDBJ databases">
        <authorList>
            <person name="Chen Y."/>
            <person name="Shah S."/>
            <person name="Dougan E. K."/>
            <person name="Thang M."/>
            <person name="Chan C."/>
        </authorList>
    </citation>
    <scope>NUCLEOTIDE SEQUENCE [LARGE SCALE GENOMIC DNA]</scope>
</reference>
<evidence type="ECO:0000313" key="1">
    <source>
        <dbReference type="EMBL" id="CAK0823725.1"/>
    </source>
</evidence>
<dbReference type="EMBL" id="CAUYUJ010008366">
    <property type="protein sequence ID" value="CAK0823725.1"/>
    <property type="molecule type" value="Genomic_DNA"/>
</dbReference>
<organism evidence="1 2">
    <name type="scientific">Prorocentrum cordatum</name>
    <dbReference type="NCBI Taxonomy" id="2364126"/>
    <lineage>
        <taxon>Eukaryota</taxon>
        <taxon>Sar</taxon>
        <taxon>Alveolata</taxon>
        <taxon>Dinophyceae</taxon>
        <taxon>Prorocentrales</taxon>
        <taxon>Prorocentraceae</taxon>
        <taxon>Prorocentrum</taxon>
    </lineage>
</organism>